<dbReference type="EMBL" id="SDOV01000001">
    <property type="protein sequence ID" value="KAH7645234.1"/>
    <property type="molecule type" value="Genomic_DNA"/>
</dbReference>
<proteinExistence type="predicted"/>
<dbReference type="AlphaFoldDB" id="A0A9D4SJY7"/>
<dbReference type="PROSITE" id="PS50982">
    <property type="entry name" value="MBD"/>
    <property type="match status" value="1"/>
</dbReference>
<organism evidence="4">
    <name type="scientific">Dermatophagoides farinae</name>
    <name type="common">American house dust mite</name>
    <dbReference type="NCBI Taxonomy" id="6954"/>
    <lineage>
        <taxon>Eukaryota</taxon>
        <taxon>Metazoa</taxon>
        <taxon>Ecdysozoa</taxon>
        <taxon>Arthropoda</taxon>
        <taxon>Chelicerata</taxon>
        <taxon>Arachnida</taxon>
        <taxon>Acari</taxon>
        <taxon>Acariformes</taxon>
        <taxon>Sarcoptiformes</taxon>
        <taxon>Astigmata</taxon>
        <taxon>Psoroptidia</taxon>
        <taxon>Analgoidea</taxon>
        <taxon>Pyroglyphidae</taxon>
        <taxon>Dermatophagoidinae</taxon>
        <taxon>Dermatophagoides</taxon>
    </lineage>
</organism>
<feature type="domain" description="MBD" evidence="3">
    <location>
        <begin position="23"/>
        <end position="95"/>
    </location>
</feature>
<dbReference type="GO" id="GO:0005634">
    <property type="term" value="C:nucleus"/>
    <property type="evidence" value="ECO:0007669"/>
    <property type="project" value="TreeGrafter"/>
</dbReference>
<feature type="region of interest" description="Disordered" evidence="1">
    <location>
        <begin position="395"/>
        <end position="417"/>
    </location>
</feature>
<dbReference type="PROSITE" id="PS50812">
    <property type="entry name" value="PWWP"/>
    <property type="match status" value="1"/>
</dbReference>
<comment type="caution">
    <text evidence="4">The sequence shown here is derived from an EMBL/GenBank/DDBJ whole genome shotgun (WGS) entry which is preliminary data.</text>
</comment>
<dbReference type="PANTHER" id="PTHR16112">
    <property type="entry name" value="METHYL-CPG BINDING PROTEIN, DROSOPHILA"/>
    <property type="match status" value="1"/>
</dbReference>
<feature type="compositionally biased region" description="Acidic residues" evidence="1">
    <location>
        <begin position="662"/>
        <end position="677"/>
    </location>
</feature>
<dbReference type="GO" id="GO:0010369">
    <property type="term" value="C:chromocenter"/>
    <property type="evidence" value="ECO:0007669"/>
    <property type="project" value="TreeGrafter"/>
</dbReference>
<feature type="region of interest" description="Disordered" evidence="1">
    <location>
        <begin position="1"/>
        <end position="22"/>
    </location>
</feature>
<accession>A0A9D4SJY7</accession>
<dbReference type="SUPFAM" id="SSF63748">
    <property type="entry name" value="Tudor/PWWP/MBT"/>
    <property type="match status" value="1"/>
</dbReference>
<feature type="domain" description="PWWP" evidence="2">
    <location>
        <begin position="753"/>
        <end position="828"/>
    </location>
</feature>
<evidence type="ECO:0000313" key="4">
    <source>
        <dbReference type="EMBL" id="KAH7645234.1"/>
    </source>
</evidence>
<name>A0A9D4SJY7_DERFA</name>
<feature type="compositionally biased region" description="Polar residues" evidence="1">
    <location>
        <begin position="11"/>
        <end position="22"/>
    </location>
</feature>
<reference evidence="4" key="1">
    <citation type="submission" date="2020-06" db="EMBL/GenBank/DDBJ databases">
        <authorList>
            <person name="Ji K."/>
            <person name="Li J."/>
        </authorList>
    </citation>
    <scope>NUCLEOTIDE SEQUENCE</scope>
    <source>
        <strain evidence="4">JKM2019</strain>
        <tissue evidence="4">Whole body</tissue>
    </source>
</reference>
<feature type="region of interest" description="Disordered" evidence="1">
    <location>
        <begin position="633"/>
        <end position="706"/>
    </location>
</feature>
<dbReference type="GO" id="GO:0003677">
    <property type="term" value="F:DNA binding"/>
    <property type="evidence" value="ECO:0007669"/>
    <property type="project" value="InterPro"/>
</dbReference>
<evidence type="ECO:0000259" key="2">
    <source>
        <dbReference type="PROSITE" id="PS50812"/>
    </source>
</evidence>
<dbReference type="Gene3D" id="2.30.30.140">
    <property type="match status" value="1"/>
</dbReference>
<evidence type="ECO:0000256" key="1">
    <source>
        <dbReference type="SAM" id="MobiDB-lite"/>
    </source>
</evidence>
<dbReference type="Proteomes" id="UP000828236">
    <property type="component" value="Unassembled WGS sequence"/>
</dbReference>
<protein>
    <submittedName>
        <fullName evidence="4">Uncharacterized protein</fullName>
    </submittedName>
</protein>
<feature type="region of interest" description="Disordered" evidence="1">
    <location>
        <begin position="776"/>
        <end position="799"/>
    </location>
</feature>
<dbReference type="GO" id="GO:0003682">
    <property type="term" value="F:chromatin binding"/>
    <property type="evidence" value="ECO:0007669"/>
    <property type="project" value="TreeGrafter"/>
</dbReference>
<gene>
    <name evidence="4" type="ORF">HUG17_0772</name>
</gene>
<sequence>MEDIHLKESVSHSSGQSNSESYSFSSKTNLIRIPYLWQRKLLDKYDKIYYVTPSGHILLSNSDVYKYLADPNTCKCSLDPSLTFDEVFNFDSKFDSNIQYDDEYKTNDDELSSSCEQWFQSSFGDVNEFCSILFDVNLHLFCLYECDLFEIYKIHQQQRNDDDQIVLFNDWYSSFDWSQVMMTKNGWLLTKQLCESNLKHLANEMRNSGIVSDSKHPGQYLENNDHPNRLILDDFLEASAKIAREIEQLESEIIQDDLNYFRDNIGQCPQLPQTMNNSDDDRIVKYLNNVIQSAHSFQFVADCRSIIFKYEDPIKMIIPTAILDLSMNKQLDWSVTTLDWLKENFPIQNNGDDNIGQFDHINPFTMLNRFTIDDVDDDCDNDDEVIDRSIEKDESFVKNEENPTVDDDDDNLGFKKSDDNNFNAVDDDEDICYSSLLSSPTKPSTSNKLSTIDFNGSCSSIPIEVIEDLDDDHHNSIMLSEHIDSDLLMNHRGHHDDDDDQQEQINFEIRLEDLDDNACYQMTMNIPKNLLELNQNDDQNNWNDDDDDDDNVVVVGDLQHQSNKDELLPKQQQAEEIQLDPIGQVELISDILVEKNDFIPNDEQQQQQQSAETDEIDDCLIIKEIVEKSIIQSSQTIANTADEEEETEHCIENDDDKNINDADNEITDDDDDDDDQSFDLLNDPNDILEMGQSSSSSSSSRSLDELKSREKYYQRLQRLKRQLEIQGMPGTLSTDEKVRLSPPLPPQERVFNNGDLVWGPFGDVRFWPGKLVSSIHDDDDDDDDVNKSSDDPPPDTNLDNNKLIVRWFNSNDTCTYVTPESLRTLTEGLEAHHCARKRHRSGKPVNVLLERAIQEAMMELDKSTRIDNSSD</sequence>
<dbReference type="PANTHER" id="PTHR16112:SF16">
    <property type="entry name" value="SIX-BANDED, ISOFORM H"/>
    <property type="match status" value="1"/>
</dbReference>
<reference evidence="4" key="2">
    <citation type="journal article" date="2021" name="World Allergy Organ. J.">
        <title>Chromosome-level assembly of Dermatophagoides farinae genome and transcriptome reveals two novel allergens Der f 37 and Der f 39.</title>
        <authorList>
            <person name="Chen J."/>
            <person name="Cai Z."/>
            <person name="Fan D."/>
            <person name="Hu J."/>
            <person name="Hou Y."/>
            <person name="He Y."/>
            <person name="Zhang Z."/>
            <person name="Zhao Z."/>
            <person name="Gao P."/>
            <person name="Hu W."/>
            <person name="Sun J."/>
            <person name="Li J."/>
            <person name="Ji K."/>
        </authorList>
    </citation>
    <scope>NUCLEOTIDE SEQUENCE</scope>
    <source>
        <strain evidence="4">JKM2019</strain>
    </source>
</reference>
<feature type="compositionally biased region" description="Basic and acidic residues" evidence="1">
    <location>
        <begin position="1"/>
        <end position="10"/>
    </location>
</feature>
<evidence type="ECO:0000259" key="3">
    <source>
        <dbReference type="PROSITE" id="PS50982"/>
    </source>
</evidence>
<dbReference type="Pfam" id="PF00855">
    <property type="entry name" value="PWWP"/>
    <property type="match status" value="1"/>
</dbReference>
<feature type="region of interest" description="Disordered" evidence="1">
    <location>
        <begin position="724"/>
        <end position="746"/>
    </location>
</feature>
<dbReference type="InterPro" id="IPR001739">
    <property type="entry name" value="Methyl_CpG_DNA-bd"/>
</dbReference>
<feature type="compositionally biased region" description="Basic and acidic residues" evidence="1">
    <location>
        <begin position="648"/>
        <end position="660"/>
    </location>
</feature>
<dbReference type="InterPro" id="IPR000313">
    <property type="entry name" value="PWWP_dom"/>
</dbReference>